<keyword evidence="4" id="KW-1185">Reference proteome</keyword>
<dbReference type="SMART" id="SM00228">
    <property type="entry name" value="PDZ"/>
    <property type="match status" value="5"/>
</dbReference>
<feature type="region of interest" description="Disordered" evidence="1">
    <location>
        <begin position="775"/>
        <end position="795"/>
    </location>
</feature>
<proteinExistence type="predicted"/>
<reference evidence="4" key="2">
    <citation type="submission" date="2010-04" db="EMBL/GenBank/DDBJ databases">
        <authorList>
            <person name="Buell R."/>
            <person name="Hamilton J."/>
            <person name="Hostetler J."/>
        </authorList>
    </citation>
    <scope>NUCLEOTIDE SEQUENCE [LARGE SCALE GENOMIC DNA]</scope>
    <source>
        <strain evidence="4">DAOM:BR144</strain>
    </source>
</reference>
<dbReference type="OMA" id="CATVDDR"/>
<feature type="region of interest" description="Disordered" evidence="1">
    <location>
        <begin position="861"/>
        <end position="880"/>
    </location>
</feature>
<reference evidence="4" key="1">
    <citation type="journal article" date="2010" name="Genome Biol.">
        <title>Genome sequence of the necrotrophic plant pathogen Pythium ultimum reveals original pathogenicity mechanisms and effector repertoire.</title>
        <authorList>
            <person name="Levesque C.A."/>
            <person name="Brouwer H."/>
            <person name="Cano L."/>
            <person name="Hamilton J.P."/>
            <person name="Holt C."/>
            <person name="Huitema E."/>
            <person name="Raffaele S."/>
            <person name="Robideau G.P."/>
            <person name="Thines M."/>
            <person name="Win J."/>
            <person name="Zerillo M.M."/>
            <person name="Beakes G.W."/>
            <person name="Boore J.L."/>
            <person name="Busam D."/>
            <person name="Dumas B."/>
            <person name="Ferriera S."/>
            <person name="Fuerstenberg S.I."/>
            <person name="Gachon C.M."/>
            <person name="Gaulin E."/>
            <person name="Govers F."/>
            <person name="Grenville-Briggs L."/>
            <person name="Horner N."/>
            <person name="Hostetler J."/>
            <person name="Jiang R.H."/>
            <person name="Johnson J."/>
            <person name="Krajaejun T."/>
            <person name="Lin H."/>
            <person name="Meijer H.J."/>
            <person name="Moore B."/>
            <person name="Morris P."/>
            <person name="Phuntmart V."/>
            <person name="Puiu D."/>
            <person name="Shetty J."/>
            <person name="Stajich J.E."/>
            <person name="Tripathy S."/>
            <person name="Wawra S."/>
            <person name="van West P."/>
            <person name="Whitty B.R."/>
            <person name="Coutinho P.M."/>
            <person name="Henrissat B."/>
            <person name="Martin F."/>
            <person name="Thomas P.D."/>
            <person name="Tyler B.M."/>
            <person name="De Vries R.P."/>
            <person name="Kamoun S."/>
            <person name="Yandell M."/>
            <person name="Tisserat N."/>
            <person name="Buell C.R."/>
        </authorList>
    </citation>
    <scope>NUCLEOTIDE SEQUENCE</scope>
    <source>
        <strain evidence="4">DAOM:BR144</strain>
    </source>
</reference>
<dbReference type="HOGENOM" id="CLU_348685_0_0_1"/>
<evidence type="ECO:0000313" key="3">
    <source>
        <dbReference type="EnsemblProtists" id="PYU1_T003961"/>
    </source>
</evidence>
<dbReference type="EMBL" id="GL376567">
    <property type="status" value="NOT_ANNOTATED_CDS"/>
    <property type="molecule type" value="Genomic_DNA"/>
</dbReference>
<dbReference type="SUPFAM" id="SSF50156">
    <property type="entry name" value="PDZ domain-like"/>
    <property type="match status" value="2"/>
</dbReference>
<dbReference type="InterPro" id="IPR036034">
    <property type="entry name" value="PDZ_sf"/>
</dbReference>
<name>K3WG70_GLOUD</name>
<dbReference type="Proteomes" id="UP000019132">
    <property type="component" value="Unassembled WGS sequence"/>
</dbReference>
<sequence length="905" mass="98296">MEAVGLDEFGREHFVVEAAPGRLCMSLAENDQGFIVVCGFDSLASGDWDEVDLKRMRVLHQTVSIGDRLVAIEGEDVVHCSLREVSARLGKLAAKKRLLTFARYHPSHYDRKKYDVEKLVLVRAPPGPLGLLISETVNYRAMIDGFQKLPDGSTGKLEQHSKIHRGCQLIHVNGVDVSSLPREEVITVLSNMRDREKEIVLYRAAPNSCEIFVKAEHATADIPLGFCFDDNENFKYVVVSTITPAIKASLLPGDILIGVNATDVSCLNRRDAIAVVNAASFPRTLYFYRSREEVLPECHLIRLESGPFGLNLDSARPRHAVISGFTTPADAGRPVFKHCASFLPGSFIISINKVNVAHCTLADISGFLSKLKHSQKDIIVCNAPLVEALKKQRSLEVICVPKGPLGIHFDGARQDCARISGFYAMPDGQSGAIEASQRIPIGAFLRSINKMNVSCLALAQVTDLLKNLSDVPKELVFYLQNDVQDANAKVINVHVPPGPLGIDLKNSISNKVIVDRLNQDQSTGATRIFDHGGVISGSEIIAIDNFDVTSLELLEVTQLLRMMASHEKMITFSTTSEVYTHMLSNTRGRTLRSVVVTRSPLGIEFDSHFPQKAVVSGYSPASDTAPPCELREEDISTGSRLVALDNVDIRELSLHDIAKLLRDFAGISKTLVFETGNPSSPAPRSPHKVAGLHIEASGSELSQGTTAPLASSPLLQRSVTQGFPTRSVTFAGSPPFSSQQAPQMSVASTTALPPAPLQLAPLSIKPLEALKSMSLTESTKTTSEQQKQQQENPPKTEYLINMLSWTGSRSLCSMVVDLPNAALKITSAKPTSPRGAGKPGVTNVVPFNDITAVEFGKKDDEGNGAPIVATTGGKKSADIDMRSRDERNEFHGLLLASMPSLRQLQ</sequence>
<reference evidence="3" key="3">
    <citation type="submission" date="2015-02" db="UniProtKB">
        <authorList>
            <consortium name="EnsemblProtists"/>
        </authorList>
    </citation>
    <scope>IDENTIFICATION</scope>
    <source>
        <strain evidence="3">DAOM BR144</strain>
    </source>
</reference>
<organism evidence="3 4">
    <name type="scientific">Globisporangium ultimum (strain ATCC 200006 / CBS 805.95 / DAOM BR144)</name>
    <name type="common">Pythium ultimum</name>
    <dbReference type="NCBI Taxonomy" id="431595"/>
    <lineage>
        <taxon>Eukaryota</taxon>
        <taxon>Sar</taxon>
        <taxon>Stramenopiles</taxon>
        <taxon>Oomycota</taxon>
        <taxon>Peronosporomycetes</taxon>
        <taxon>Pythiales</taxon>
        <taxon>Pythiaceae</taxon>
        <taxon>Globisporangium</taxon>
    </lineage>
</organism>
<evidence type="ECO:0000313" key="4">
    <source>
        <dbReference type="Proteomes" id="UP000019132"/>
    </source>
</evidence>
<feature type="domain" description="PDZ" evidence="2">
    <location>
        <begin position="212"/>
        <end position="291"/>
    </location>
</feature>
<feature type="compositionally biased region" description="Polar residues" evidence="1">
    <location>
        <begin position="730"/>
        <end position="746"/>
    </location>
</feature>
<accession>K3WG70</accession>
<feature type="region of interest" description="Disordered" evidence="1">
    <location>
        <begin position="730"/>
        <end position="749"/>
    </location>
</feature>
<dbReference type="VEuPathDB" id="FungiDB:PYU1_G003951"/>
<evidence type="ECO:0000256" key="1">
    <source>
        <dbReference type="SAM" id="MobiDB-lite"/>
    </source>
</evidence>
<dbReference type="InParanoid" id="K3WG70"/>
<evidence type="ECO:0000259" key="2">
    <source>
        <dbReference type="PROSITE" id="PS50106"/>
    </source>
</evidence>
<dbReference type="eggNOG" id="ENOG502SIIB">
    <property type="taxonomic scope" value="Eukaryota"/>
</dbReference>
<protein>
    <recommendedName>
        <fullName evidence="2">PDZ domain-containing protein</fullName>
    </recommendedName>
</protein>
<dbReference type="AlphaFoldDB" id="K3WG70"/>
<dbReference type="EnsemblProtists" id="PYU1_T003961">
    <property type="protein sequence ID" value="PYU1_T003961"/>
    <property type="gene ID" value="PYU1_G003951"/>
</dbReference>
<dbReference type="PROSITE" id="PS50106">
    <property type="entry name" value="PDZ"/>
    <property type="match status" value="1"/>
</dbReference>
<dbReference type="InterPro" id="IPR001478">
    <property type="entry name" value="PDZ"/>
</dbReference>